<dbReference type="Gene3D" id="3.40.33.10">
    <property type="entry name" value="CAP"/>
    <property type="match status" value="1"/>
</dbReference>
<organism evidence="2 3">
    <name type="scientific">Tateyamaria armeniaca</name>
    <dbReference type="NCBI Taxonomy" id="2518930"/>
    <lineage>
        <taxon>Bacteria</taxon>
        <taxon>Pseudomonadati</taxon>
        <taxon>Pseudomonadota</taxon>
        <taxon>Alphaproteobacteria</taxon>
        <taxon>Rhodobacterales</taxon>
        <taxon>Roseobacteraceae</taxon>
        <taxon>Tateyamaria</taxon>
    </lineage>
</organism>
<feature type="domain" description="SCP" evidence="1">
    <location>
        <begin position="12"/>
        <end position="120"/>
    </location>
</feature>
<keyword evidence="3" id="KW-1185">Reference proteome</keyword>
<proteinExistence type="predicted"/>
<dbReference type="CDD" id="cd05379">
    <property type="entry name" value="CAP_bacterial"/>
    <property type="match status" value="1"/>
</dbReference>
<evidence type="ECO:0000313" key="2">
    <source>
        <dbReference type="EMBL" id="MFL4472035.1"/>
    </source>
</evidence>
<sequence length="128" mass="13643">MSAAAQADPATLAAVNAARADNGRAALVYDPKLEAAARAHGEDMARRGFFSHTGSDGSDIGDRLRRVGYAYCFGAENIAAGQRSLSEVMQSWMTSRGHRNNILHRKARAVGVAQVTGNRWVMVLAAPC</sequence>
<dbReference type="RefSeq" id="WP_407593911.1">
    <property type="nucleotide sequence ID" value="NZ_JBHDIY010000002.1"/>
</dbReference>
<evidence type="ECO:0000259" key="1">
    <source>
        <dbReference type="Pfam" id="PF00188"/>
    </source>
</evidence>
<dbReference type="InterPro" id="IPR035940">
    <property type="entry name" value="CAP_sf"/>
</dbReference>
<dbReference type="Proteomes" id="UP001627408">
    <property type="component" value="Unassembled WGS sequence"/>
</dbReference>
<name>A0ABW8UXZ3_9RHOB</name>
<dbReference type="PANTHER" id="PTHR31157:SF1">
    <property type="entry name" value="SCP DOMAIN-CONTAINING PROTEIN"/>
    <property type="match status" value="1"/>
</dbReference>
<protein>
    <submittedName>
        <fullName evidence="2">CAP domain-containing protein</fullName>
    </submittedName>
</protein>
<dbReference type="InterPro" id="IPR014044">
    <property type="entry name" value="CAP_dom"/>
</dbReference>
<gene>
    <name evidence="2" type="ORF">ACERZ8_19920</name>
</gene>
<evidence type="ECO:0000313" key="3">
    <source>
        <dbReference type="Proteomes" id="UP001627408"/>
    </source>
</evidence>
<accession>A0ABW8UXZ3</accession>
<dbReference type="SUPFAM" id="SSF55797">
    <property type="entry name" value="PR-1-like"/>
    <property type="match status" value="1"/>
</dbReference>
<dbReference type="Pfam" id="PF00188">
    <property type="entry name" value="CAP"/>
    <property type="match status" value="1"/>
</dbReference>
<dbReference type="PANTHER" id="PTHR31157">
    <property type="entry name" value="SCP DOMAIN-CONTAINING PROTEIN"/>
    <property type="match status" value="1"/>
</dbReference>
<comment type="caution">
    <text evidence="2">The sequence shown here is derived from an EMBL/GenBank/DDBJ whole genome shotgun (WGS) entry which is preliminary data.</text>
</comment>
<reference evidence="2 3" key="1">
    <citation type="submission" date="2024-08" db="EMBL/GenBank/DDBJ databases">
        <title>Tateyamaria sp. nov., isolated from marine algae.</title>
        <authorList>
            <person name="Choi B.J."/>
            <person name="Kim J.M."/>
            <person name="Lee J.K."/>
            <person name="Choi D.G."/>
            <person name="Bayburt H."/>
            <person name="Baek J.H."/>
            <person name="Han D.M."/>
            <person name="Jeon C.O."/>
        </authorList>
    </citation>
    <scope>NUCLEOTIDE SEQUENCE [LARGE SCALE GENOMIC DNA]</scope>
    <source>
        <strain evidence="2 3">KMU-156</strain>
    </source>
</reference>
<dbReference type="EMBL" id="JBHDIY010000002">
    <property type="protein sequence ID" value="MFL4472035.1"/>
    <property type="molecule type" value="Genomic_DNA"/>
</dbReference>